<organism evidence="7">
    <name type="scientific">Florenciella parvula</name>
    <dbReference type="NCBI Taxonomy" id="236787"/>
    <lineage>
        <taxon>Eukaryota</taxon>
        <taxon>Sar</taxon>
        <taxon>Stramenopiles</taxon>
        <taxon>Ochrophyta</taxon>
        <taxon>Dictyochophyceae</taxon>
        <taxon>Florenciellales</taxon>
        <taxon>Florenciella</taxon>
    </lineage>
</organism>
<evidence type="ECO:0000259" key="6">
    <source>
        <dbReference type="PROSITE" id="PS50026"/>
    </source>
</evidence>
<reference evidence="7" key="1">
    <citation type="submission" date="2021-01" db="EMBL/GenBank/DDBJ databases">
        <authorList>
            <person name="Corre E."/>
            <person name="Pelletier E."/>
            <person name="Niang G."/>
            <person name="Scheremetjew M."/>
            <person name="Finn R."/>
            <person name="Kale V."/>
            <person name="Holt S."/>
            <person name="Cochrane G."/>
            <person name="Meng A."/>
            <person name="Brown T."/>
            <person name="Cohen L."/>
        </authorList>
    </citation>
    <scope>NUCLEOTIDE SEQUENCE</scope>
    <source>
        <strain evidence="7">RCC1693</strain>
    </source>
</reference>
<feature type="signal peptide" evidence="5">
    <location>
        <begin position="1"/>
        <end position="20"/>
    </location>
</feature>
<gene>
    <name evidence="7" type="ORF">FPAR1323_LOCUS6054</name>
</gene>
<dbReference type="GO" id="GO:0042803">
    <property type="term" value="F:protein homodimerization activity"/>
    <property type="evidence" value="ECO:0007669"/>
    <property type="project" value="TreeGrafter"/>
</dbReference>
<feature type="domain" description="EGF-like" evidence="6">
    <location>
        <begin position="173"/>
        <end position="206"/>
    </location>
</feature>
<dbReference type="PROSITE" id="PS01186">
    <property type="entry name" value="EGF_2"/>
    <property type="match status" value="1"/>
</dbReference>
<comment type="caution">
    <text evidence="4">Lacks conserved residue(s) required for the propagation of feature annotation.</text>
</comment>
<dbReference type="AlphaFoldDB" id="A0A7S2BSV2"/>
<dbReference type="Pfam" id="PF07974">
    <property type="entry name" value="EGF_2"/>
    <property type="match status" value="2"/>
</dbReference>
<dbReference type="InterPro" id="IPR013111">
    <property type="entry name" value="EGF_extracell"/>
</dbReference>
<dbReference type="GO" id="GO:0007157">
    <property type="term" value="P:heterophilic cell-cell adhesion via plasma membrane cell adhesion molecules"/>
    <property type="evidence" value="ECO:0007669"/>
    <property type="project" value="TreeGrafter"/>
</dbReference>
<name>A0A7S2BSV2_9STRA</name>
<proteinExistence type="predicted"/>
<dbReference type="Gene3D" id="2.10.25.10">
    <property type="entry name" value="Laminin"/>
    <property type="match status" value="2"/>
</dbReference>
<keyword evidence="3 4" id="KW-1015">Disulfide bond</keyword>
<evidence type="ECO:0000256" key="3">
    <source>
        <dbReference type="ARBA" id="ARBA00023157"/>
    </source>
</evidence>
<dbReference type="SMART" id="SM00181">
    <property type="entry name" value="EGF"/>
    <property type="match status" value="3"/>
</dbReference>
<dbReference type="InterPro" id="IPR000742">
    <property type="entry name" value="EGF"/>
</dbReference>
<dbReference type="PANTHER" id="PTHR11219">
    <property type="entry name" value="TENEURIN AND N-ACETYLGLUCOSAMINE-1-PHOSPHODIESTER ALPHA-N-ACETYLGLUCOSAMINIDASE"/>
    <property type="match status" value="1"/>
</dbReference>
<keyword evidence="5" id="KW-0732">Signal</keyword>
<dbReference type="Gene3D" id="2.60.120.260">
    <property type="entry name" value="Galactose-binding domain-like"/>
    <property type="match status" value="1"/>
</dbReference>
<sequence length="212" mass="22404">MAPRTLLFITLASFVAMGAAYCPNGCSGHGSCGSNDKCTCYLRPNGDAAWTSHDCSLRTCPKSAAWVAVATAANEAHPSVECSNKGSCNRKTGECDCFDNYDGIACERTVCPGDCSNHGFCYTEKQLAADASKTYTKPWDAMKHVGCVCDLGYRGPDCSLQECPSGVDVLKGDGNSKGRDCSGRGICNYGAGLCKCFTGYFGTKCQHQTILG</sequence>
<evidence type="ECO:0000256" key="2">
    <source>
        <dbReference type="ARBA" id="ARBA00022737"/>
    </source>
</evidence>
<dbReference type="PROSITE" id="PS00022">
    <property type="entry name" value="EGF_1"/>
    <property type="match status" value="2"/>
</dbReference>
<protein>
    <recommendedName>
        <fullName evidence="6">EGF-like domain-containing protein</fullName>
    </recommendedName>
</protein>
<feature type="chain" id="PRO_5031041167" description="EGF-like domain-containing protein" evidence="5">
    <location>
        <begin position="21"/>
        <end position="212"/>
    </location>
</feature>
<dbReference type="GO" id="GO:0046982">
    <property type="term" value="F:protein heterodimerization activity"/>
    <property type="evidence" value="ECO:0007669"/>
    <property type="project" value="TreeGrafter"/>
</dbReference>
<dbReference type="GO" id="GO:0050839">
    <property type="term" value="F:cell adhesion molecule binding"/>
    <property type="evidence" value="ECO:0007669"/>
    <property type="project" value="TreeGrafter"/>
</dbReference>
<dbReference type="EMBL" id="HBGT01011066">
    <property type="protein sequence ID" value="CAD9405370.1"/>
    <property type="molecule type" value="Transcribed_RNA"/>
</dbReference>
<feature type="disulfide bond" evidence="4">
    <location>
        <begin position="196"/>
        <end position="205"/>
    </location>
</feature>
<dbReference type="PANTHER" id="PTHR11219:SF69">
    <property type="entry name" value="TENEURIN-A"/>
    <property type="match status" value="1"/>
</dbReference>
<evidence type="ECO:0000256" key="1">
    <source>
        <dbReference type="ARBA" id="ARBA00022536"/>
    </source>
</evidence>
<dbReference type="InterPro" id="IPR051216">
    <property type="entry name" value="Teneurin"/>
</dbReference>
<keyword evidence="2" id="KW-0677">Repeat</keyword>
<evidence type="ECO:0000256" key="5">
    <source>
        <dbReference type="SAM" id="SignalP"/>
    </source>
</evidence>
<evidence type="ECO:0000313" key="7">
    <source>
        <dbReference type="EMBL" id="CAD9405370.1"/>
    </source>
</evidence>
<evidence type="ECO:0000256" key="4">
    <source>
        <dbReference type="PROSITE-ProRule" id="PRU00076"/>
    </source>
</evidence>
<dbReference type="Pfam" id="PF23106">
    <property type="entry name" value="EGF_Teneurin"/>
    <property type="match status" value="1"/>
</dbReference>
<keyword evidence="1 4" id="KW-0245">EGF-like domain</keyword>
<accession>A0A7S2BSV2</accession>
<dbReference type="PROSITE" id="PS50026">
    <property type="entry name" value="EGF_3"/>
    <property type="match status" value="1"/>
</dbReference>